<dbReference type="AlphaFoldDB" id="A0AAV5KU38"/>
<proteinExistence type="predicted"/>
<keyword evidence="2" id="KW-1185">Reference proteome</keyword>
<evidence type="ECO:0000313" key="1">
    <source>
        <dbReference type="EMBL" id="GKV28179.1"/>
    </source>
</evidence>
<accession>A0AAV5KU38</accession>
<sequence>MRKFNLAFMGKWWGWLATKEQGLWDKVIASKYGGRGGHWLDWVREGRGIGSLWWRDVCCLNNVDEESEGWLTEGFKLKLREGKGERRKNASKWVMRKMEHGSGISGGGEPCSTGKEKKLRNCKERLTMCRYIRVVLTHGNGSLARKAITQLK</sequence>
<dbReference type="Proteomes" id="UP001054252">
    <property type="component" value="Unassembled WGS sequence"/>
</dbReference>
<evidence type="ECO:0000313" key="2">
    <source>
        <dbReference type="Proteomes" id="UP001054252"/>
    </source>
</evidence>
<organism evidence="1 2">
    <name type="scientific">Rubroshorea leprosula</name>
    <dbReference type="NCBI Taxonomy" id="152421"/>
    <lineage>
        <taxon>Eukaryota</taxon>
        <taxon>Viridiplantae</taxon>
        <taxon>Streptophyta</taxon>
        <taxon>Embryophyta</taxon>
        <taxon>Tracheophyta</taxon>
        <taxon>Spermatophyta</taxon>
        <taxon>Magnoliopsida</taxon>
        <taxon>eudicotyledons</taxon>
        <taxon>Gunneridae</taxon>
        <taxon>Pentapetalae</taxon>
        <taxon>rosids</taxon>
        <taxon>malvids</taxon>
        <taxon>Malvales</taxon>
        <taxon>Dipterocarpaceae</taxon>
        <taxon>Rubroshorea</taxon>
    </lineage>
</organism>
<gene>
    <name evidence="1" type="ORF">SLEP1_g37263</name>
</gene>
<reference evidence="1 2" key="1">
    <citation type="journal article" date="2021" name="Commun. Biol.">
        <title>The genome of Shorea leprosula (Dipterocarpaceae) highlights the ecological relevance of drought in aseasonal tropical rainforests.</title>
        <authorList>
            <person name="Ng K.K.S."/>
            <person name="Kobayashi M.J."/>
            <person name="Fawcett J.A."/>
            <person name="Hatakeyama M."/>
            <person name="Paape T."/>
            <person name="Ng C.H."/>
            <person name="Ang C.C."/>
            <person name="Tnah L.H."/>
            <person name="Lee C.T."/>
            <person name="Nishiyama T."/>
            <person name="Sese J."/>
            <person name="O'Brien M.J."/>
            <person name="Copetti D."/>
            <person name="Mohd Noor M.I."/>
            <person name="Ong R.C."/>
            <person name="Putra M."/>
            <person name="Sireger I.Z."/>
            <person name="Indrioko S."/>
            <person name="Kosugi Y."/>
            <person name="Izuno A."/>
            <person name="Isagi Y."/>
            <person name="Lee S.L."/>
            <person name="Shimizu K.K."/>
        </authorList>
    </citation>
    <scope>NUCLEOTIDE SEQUENCE [LARGE SCALE GENOMIC DNA]</scope>
    <source>
        <strain evidence="1">214</strain>
    </source>
</reference>
<protein>
    <submittedName>
        <fullName evidence="1">Uncharacterized protein</fullName>
    </submittedName>
</protein>
<comment type="caution">
    <text evidence="1">The sequence shown here is derived from an EMBL/GenBank/DDBJ whole genome shotgun (WGS) entry which is preliminary data.</text>
</comment>
<name>A0AAV5KU38_9ROSI</name>
<dbReference type="EMBL" id="BPVZ01000078">
    <property type="protein sequence ID" value="GKV28179.1"/>
    <property type="molecule type" value="Genomic_DNA"/>
</dbReference>